<evidence type="ECO:0000256" key="1">
    <source>
        <dbReference type="SAM" id="MobiDB-lite"/>
    </source>
</evidence>
<evidence type="ECO:0000313" key="4">
    <source>
        <dbReference type="Proteomes" id="UP000295764"/>
    </source>
</evidence>
<dbReference type="Pfam" id="PF02148">
    <property type="entry name" value="zf-UBP"/>
    <property type="match status" value="1"/>
</dbReference>
<name>A0A4V6PQF9_9MICO</name>
<dbReference type="GO" id="GO:0016787">
    <property type="term" value="F:hydrolase activity"/>
    <property type="evidence" value="ECO:0007669"/>
    <property type="project" value="UniProtKB-KW"/>
</dbReference>
<feature type="region of interest" description="Disordered" evidence="1">
    <location>
        <begin position="86"/>
        <end position="119"/>
    </location>
</feature>
<dbReference type="GO" id="GO:0008270">
    <property type="term" value="F:zinc ion binding"/>
    <property type="evidence" value="ECO:0007669"/>
    <property type="project" value="InterPro"/>
</dbReference>
<dbReference type="AlphaFoldDB" id="A0A4V6PQF9"/>
<dbReference type="Gene3D" id="3.30.40.10">
    <property type="entry name" value="Zinc/RING finger domain, C3HC4 (zinc finger)"/>
    <property type="match status" value="1"/>
</dbReference>
<accession>A0A4V6PQF9</accession>
<dbReference type="InterPro" id="IPR001607">
    <property type="entry name" value="Znf_UBP"/>
</dbReference>
<dbReference type="OrthoDB" id="57886at2"/>
<keyword evidence="3" id="KW-0378">Hydrolase</keyword>
<organism evidence="3 4">
    <name type="scientific">Curtobacterium flaccumfaciens</name>
    <dbReference type="NCBI Taxonomy" id="2035"/>
    <lineage>
        <taxon>Bacteria</taxon>
        <taxon>Bacillati</taxon>
        <taxon>Actinomycetota</taxon>
        <taxon>Actinomycetes</taxon>
        <taxon>Micrococcales</taxon>
        <taxon>Microbacteriaceae</taxon>
        <taxon>Curtobacterium</taxon>
    </lineage>
</organism>
<proteinExistence type="predicted"/>
<sequence>MTNPENTIDASVPPSGKGCVECDASGSWWVHLRRCAACGHIGCCDDSLGRHATAHYETTGHAVMQSFEPGEDWFWDFATLQTVTGPRLADPQSHPRRQSVPGPADRVPSDWVQELAERP</sequence>
<feature type="domain" description="UBP-type" evidence="2">
    <location>
        <begin position="1"/>
        <end position="102"/>
    </location>
</feature>
<gene>
    <name evidence="3" type="ORF">EDF64_10464</name>
</gene>
<reference evidence="3 4" key="1">
    <citation type="submission" date="2019-03" db="EMBL/GenBank/DDBJ databases">
        <title>Genomic analyses of the natural microbiome of Caenorhabditis elegans.</title>
        <authorList>
            <person name="Samuel B."/>
        </authorList>
    </citation>
    <scope>NUCLEOTIDE SEQUENCE [LARGE SCALE GENOMIC DNA]</scope>
    <source>
        <strain evidence="3 4">JUb65</strain>
    </source>
</reference>
<evidence type="ECO:0000313" key="3">
    <source>
        <dbReference type="EMBL" id="TDN44662.1"/>
    </source>
</evidence>
<protein>
    <submittedName>
        <fullName evidence="3">Ubiquitin-hydrolase Zn-finger-containing protein</fullName>
    </submittedName>
</protein>
<dbReference type="Proteomes" id="UP000295764">
    <property type="component" value="Unassembled WGS sequence"/>
</dbReference>
<dbReference type="RefSeq" id="WP_133519362.1">
    <property type="nucleotide sequence ID" value="NZ_SNVW01000004.1"/>
</dbReference>
<dbReference type="PROSITE" id="PS50271">
    <property type="entry name" value="ZF_UBP"/>
    <property type="match status" value="1"/>
</dbReference>
<evidence type="ECO:0000259" key="2">
    <source>
        <dbReference type="PROSITE" id="PS50271"/>
    </source>
</evidence>
<dbReference type="SUPFAM" id="SSF57850">
    <property type="entry name" value="RING/U-box"/>
    <property type="match status" value="1"/>
</dbReference>
<dbReference type="InterPro" id="IPR013083">
    <property type="entry name" value="Znf_RING/FYVE/PHD"/>
</dbReference>
<dbReference type="EMBL" id="SNVW01000004">
    <property type="protein sequence ID" value="TDN44662.1"/>
    <property type="molecule type" value="Genomic_DNA"/>
</dbReference>
<comment type="caution">
    <text evidence="3">The sequence shown here is derived from an EMBL/GenBank/DDBJ whole genome shotgun (WGS) entry which is preliminary data.</text>
</comment>